<organism evidence="8 9">
    <name type="scientific">Tumebacillus lipolyticus</name>
    <dbReference type="NCBI Taxonomy" id="1280370"/>
    <lineage>
        <taxon>Bacteria</taxon>
        <taxon>Bacillati</taxon>
        <taxon>Bacillota</taxon>
        <taxon>Bacilli</taxon>
        <taxon>Bacillales</taxon>
        <taxon>Alicyclobacillaceae</taxon>
        <taxon>Tumebacillus</taxon>
    </lineage>
</organism>
<gene>
    <name evidence="8" type="ORF">ACFSOY_17945</name>
</gene>
<feature type="transmembrane region" description="Helical" evidence="6">
    <location>
        <begin position="722"/>
        <end position="740"/>
    </location>
</feature>
<dbReference type="Proteomes" id="UP001597343">
    <property type="component" value="Unassembled WGS sequence"/>
</dbReference>
<feature type="domain" description="ABC3 transporter permease C-terminal" evidence="7">
    <location>
        <begin position="541"/>
        <end position="644"/>
    </location>
</feature>
<accession>A0ABW5A238</accession>
<feature type="transmembrane region" description="Helical" evidence="6">
    <location>
        <begin position="583"/>
        <end position="606"/>
    </location>
</feature>
<feature type="transmembrane region" description="Helical" evidence="6">
    <location>
        <begin position="618"/>
        <end position="638"/>
    </location>
</feature>
<feature type="transmembrane region" description="Helical" evidence="6">
    <location>
        <begin position="805"/>
        <end position="823"/>
    </location>
</feature>
<evidence type="ECO:0000256" key="2">
    <source>
        <dbReference type="ARBA" id="ARBA00022475"/>
    </source>
</evidence>
<evidence type="ECO:0000256" key="3">
    <source>
        <dbReference type="ARBA" id="ARBA00022692"/>
    </source>
</evidence>
<evidence type="ECO:0000256" key="4">
    <source>
        <dbReference type="ARBA" id="ARBA00022989"/>
    </source>
</evidence>
<evidence type="ECO:0000256" key="6">
    <source>
        <dbReference type="SAM" id="Phobius"/>
    </source>
</evidence>
<comment type="subcellular location">
    <subcellularLocation>
        <location evidence="1">Cell membrane</location>
        <topology evidence="1">Multi-pass membrane protein</topology>
    </subcellularLocation>
</comment>
<keyword evidence="9" id="KW-1185">Reference proteome</keyword>
<feature type="transmembrane region" description="Helical" evidence="6">
    <location>
        <begin position="536"/>
        <end position="562"/>
    </location>
</feature>
<feature type="transmembrane region" description="Helical" evidence="6">
    <location>
        <begin position="678"/>
        <end position="702"/>
    </location>
</feature>
<feature type="transmembrane region" description="Helical" evidence="6">
    <location>
        <begin position="767"/>
        <end position="793"/>
    </location>
</feature>
<evidence type="ECO:0000256" key="1">
    <source>
        <dbReference type="ARBA" id="ARBA00004651"/>
    </source>
</evidence>
<keyword evidence="5 6" id="KW-0472">Membrane</keyword>
<keyword evidence="4 6" id="KW-1133">Transmembrane helix</keyword>
<comment type="caution">
    <text evidence="8">The sequence shown here is derived from an EMBL/GenBank/DDBJ whole genome shotgun (WGS) entry which is preliminary data.</text>
</comment>
<protein>
    <submittedName>
        <fullName evidence="8">ABC transporter permease</fullName>
    </submittedName>
</protein>
<feature type="domain" description="ABC3 transporter permease C-terminal" evidence="7">
    <location>
        <begin position="726"/>
        <end position="820"/>
    </location>
</feature>
<name>A0ABW5A238_9BACL</name>
<evidence type="ECO:0000313" key="9">
    <source>
        <dbReference type="Proteomes" id="UP001597343"/>
    </source>
</evidence>
<sequence length="835" mass="93021">MLSYILKSAKKSSRTFLTSIILLALLLASIPVSVSSLQTTKMTTDQSIASFARGSYDILVRPDQSQNIEEKSDAKVEENYLTGGMGGISLEDNEKIKQISGVEIAAPVSVLGFFTNDTGSVEVELPSSLWDSPALTTIKIFKENGLPLSNNDIDTTQLLTLPNERPSFYASRSMGMEVGPNETIKKVGFSLPQTYNLLVGVDPEEEKALLAYENYKLPPLPKNLPYGKEADGSNLLQLPLLVNESLSPELKAHVETRISSIAPKELSKRLSGLQSTEMMGSLLPDVLIEKPSQTQEWNLGKVQPFQTAFIAVSKNGEISRKTNGVNFFLKTSSYFITDRLKYTKSDQVDKYTLNPFVKDRKTYYRELIQKGKDDAKLPGELMFKPNIIGTYQASQITAKNLNPSPLGIYSFSPVNWSDQAITSGTSPNTFLPVPASALTNLEAAVFLKGDKPIDAIRVRVSDIEIYDSVAESKIFQISKEIQRITGLHTDIVAGASKQHVLVEIPEVSNYPALGDVEETWTTLGIATLIVNAVNQLSIWITIALFIIVIVYTVVHTQTQFLVRQKEFNLLRMIGWKKQEIQKLVFLEWCTKVGVALIPALVISFLFKDWSGIGEFWGFTILIQILMVLLQLLTAWVLISRLLNHKLRLGQEGGQKHSNIKPRSMFTMILGNLMSQLPYNVWTVFLILSSGTVAIFTLNMTLAQQNHVGTTFLGMEVNAVANVYQWVVVISALSMTCYGVWEATRSLLWKRRQEVYILRIIGWEKKHVSILILGELFLLLGIGVVTAVGIGWLSFRLFYEQFPVPVLTQGGILLLVIVLLMYVSSRLINKFTSKVV</sequence>
<reference evidence="9" key="1">
    <citation type="journal article" date="2019" name="Int. J. Syst. Evol. Microbiol.">
        <title>The Global Catalogue of Microorganisms (GCM) 10K type strain sequencing project: providing services to taxonomists for standard genome sequencing and annotation.</title>
        <authorList>
            <consortium name="The Broad Institute Genomics Platform"/>
            <consortium name="The Broad Institute Genome Sequencing Center for Infectious Disease"/>
            <person name="Wu L."/>
            <person name="Ma J."/>
        </authorList>
    </citation>
    <scope>NUCLEOTIDE SEQUENCE [LARGE SCALE GENOMIC DNA]</scope>
    <source>
        <strain evidence="9">CGMCC 1.13574</strain>
    </source>
</reference>
<evidence type="ECO:0000313" key="8">
    <source>
        <dbReference type="EMBL" id="MFD2171849.1"/>
    </source>
</evidence>
<dbReference type="EMBL" id="JBHUIO010000011">
    <property type="protein sequence ID" value="MFD2171849.1"/>
    <property type="molecule type" value="Genomic_DNA"/>
</dbReference>
<dbReference type="Pfam" id="PF02687">
    <property type="entry name" value="FtsX"/>
    <property type="match status" value="2"/>
</dbReference>
<dbReference type="InterPro" id="IPR003838">
    <property type="entry name" value="ABC3_permease_C"/>
</dbReference>
<keyword evidence="3 6" id="KW-0812">Transmembrane</keyword>
<dbReference type="RefSeq" id="WP_386049004.1">
    <property type="nucleotide sequence ID" value="NZ_JBHUIO010000011.1"/>
</dbReference>
<proteinExistence type="predicted"/>
<evidence type="ECO:0000259" key="7">
    <source>
        <dbReference type="Pfam" id="PF02687"/>
    </source>
</evidence>
<keyword evidence="2" id="KW-1003">Cell membrane</keyword>
<evidence type="ECO:0000256" key="5">
    <source>
        <dbReference type="ARBA" id="ARBA00023136"/>
    </source>
</evidence>